<name>A0A9J7AJW1_9PROT</name>
<dbReference type="Pfam" id="PF03734">
    <property type="entry name" value="YkuD"/>
    <property type="match status" value="1"/>
</dbReference>
<dbReference type="GO" id="GO:0009252">
    <property type="term" value="P:peptidoglycan biosynthetic process"/>
    <property type="evidence" value="ECO:0007669"/>
    <property type="project" value="UniProtKB-KW"/>
</dbReference>
<dbReference type="KEGG" id="naci:NUH88_11040"/>
<gene>
    <name evidence="3" type="ORF">NUH88_11040</name>
</gene>
<dbReference type="GO" id="GO:0008360">
    <property type="term" value="P:regulation of cell shape"/>
    <property type="evidence" value="ECO:0007669"/>
    <property type="project" value="UniProtKB-UniRule"/>
</dbReference>
<protein>
    <submittedName>
        <fullName evidence="3">L,D-transpeptidase family protein</fullName>
    </submittedName>
</protein>
<feature type="domain" description="L,D-TPase catalytic" evidence="2">
    <location>
        <begin position="1"/>
        <end position="168"/>
    </location>
</feature>
<comment type="pathway">
    <text evidence="1">Cell wall biogenesis; peptidoglycan biosynthesis.</text>
</comment>
<reference evidence="3" key="1">
    <citation type="submission" date="2022-08" db="EMBL/GenBank/DDBJ databases">
        <title>Nisaea acidiphila sp. nov., isolated from a marine algal debris and emended description of the genus Nisaea Urios et al. 2008.</title>
        <authorList>
            <person name="Kwon K."/>
        </authorList>
    </citation>
    <scope>NUCLEOTIDE SEQUENCE</scope>
    <source>
        <strain evidence="3">MEBiC11861</strain>
    </source>
</reference>
<dbReference type="RefSeq" id="WP_257766464.1">
    <property type="nucleotide sequence ID" value="NZ_CP102480.1"/>
</dbReference>
<accession>A0A9J7AJW1</accession>
<dbReference type="InterPro" id="IPR005490">
    <property type="entry name" value="LD_TPept_cat_dom"/>
</dbReference>
<organism evidence="3 4">
    <name type="scientific">Nisaea acidiphila</name>
    <dbReference type="NCBI Taxonomy" id="1862145"/>
    <lineage>
        <taxon>Bacteria</taxon>
        <taxon>Pseudomonadati</taxon>
        <taxon>Pseudomonadota</taxon>
        <taxon>Alphaproteobacteria</taxon>
        <taxon>Rhodospirillales</taxon>
        <taxon>Thalassobaculaceae</taxon>
        <taxon>Nisaea</taxon>
    </lineage>
</organism>
<keyword evidence="1" id="KW-0961">Cell wall biogenesis/degradation</keyword>
<dbReference type="PANTHER" id="PTHR38589:SF1">
    <property type="entry name" value="BLR0621 PROTEIN"/>
    <property type="match status" value="1"/>
</dbReference>
<feature type="active site" description="Proton donor/acceptor" evidence="1">
    <location>
        <position position="133"/>
    </location>
</feature>
<keyword evidence="1" id="KW-0573">Peptidoglycan synthesis</keyword>
<dbReference type="PANTHER" id="PTHR38589">
    <property type="entry name" value="BLR0621 PROTEIN"/>
    <property type="match status" value="1"/>
</dbReference>
<dbReference type="Proteomes" id="UP001060336">
    <property type="component" value="Chromosome"/>
</dbReference>
<dbReference type="AlphaFoldDB" id="A0A9J7AJW1"/>
<dbReference type="GO" id="GO:0016740">
    <property type="term" value="F:transferase activity"/>
    <property type="evidence" value="ECO:0007669"/>
    <property type="project" value="InterPro"/>
</dbReference>
<keyword evidence="1" id="KW-0133">Cell shape</keyword>
<dbReference type="GO" id="GO:0071555">
    <property type="term" value="P:cell wall organization"/>
    <property type="evidence" value="ECO:0007669"/>
    <property type="project" value="UniProtKB-UniRule"/>
</dbReference>
<evidence type="ECO:0000256" key="1">
    <source>
        <dbReference type="PROSITE-ProRule" id="PRU01373"/>
    </source>
</evidence>
<dbReference type="PROSITE" id="PS52029">
    <property type="entry name" value="LD_TPASE"/>
    <property type="match status" value="1"/>
</dbReference>
<dbReference type="EMBL" id="CP102480">
    <property type="protein sequence ID" value="UUX47955.1"/>
    <property type="molecule type" value="Genomic_DNA"/>
</dbReference>
<keyword evidence="4" id="KW-1185">Reference proteome</keyword>
<evidence type="ECO:0000313" key="3">
    <source>
        <dbReference type="EMBL" id="UUX47955.1"/>
    </source>
</evidence>
<evidence type="ECO:0000259" key="2">
    <source>
        <dbReference type="PROSITE" id="PS52029"/>
    </source>
</evidence>
<feature type="active site" description="Nucleophile" evidence="1">
    <location>
        <position position="145"/>
    </location>
</feature>
<proteinExistence type="predicted"/>
<sequence length="175" mass="18950">MDLVLRACDGGTYALEIEGRRLRCATGKGGIRTKKQEGDGATPVGRFPLQRIFFRADRMQPPAGCPDPIAIRETHGWSDDPADPENYNRLVALPYAHSHERLMREDAVYDVVVELGYNDDPPVPGRGSAIFMHVARPDFSGTEGCIALALPDLLDILRQCGGTGAIVVPAHLATG</sequence>
<evidence type="ECO:0000313" key="4">
    <source>
        <dbReference type="Proteomes" id="UP001060336"/>
    </source>
</evidence>